<dbReference type="Gene3D" id="3.55.50.10">
    <property type="entry name" value="Baseplate protein-like domains"/>
    <property type="match status" value="1"/>
</dbReference>
<dbReference type="Pfam" id="PF05954">
    <property type="entry name" value="Phage_GPD"/>
    <property type="match status" value="1"/>
</dbReference>
<feature type="domain" description="DUF2345" evidence="5">
    <location>
        <begin position="629"/>
        <end position="770"/>
    </location>
</feature>
<dbReference type="InterPro" id="IPR028244">
    <property type="entry name" value="T6SS_Rhs_Vgr_dom"/>
</dbReference>
<dbReference type="Gene3D" id="4.10.220.110">
    <property type="match status" value="1"/>
</dbReference>
<dbReference type="InterPro" id="IPR050708">
    <property type="entry name" value="T6SS_VgrG/RHS"/>
</dbReference>
<dbReference type="Gene3D" id="2.30.110.50">
    <property type="match status" value="1"/>
</dbReference>
<evidence type="ECO:0000256" key="3">
    <source>
        <dbReference type="ARBA" id="ARBA00022525"/>
    </source>
</evidence>
<dbReference type="SUPFAM" id="SSF69349">
    <property type="entry name" value="Phage fibre proteins"/>
    <property type="match status" value="1"/>
</dbReference>
<dbReference type="PANTHER" id="PTHR32305:SF15">
    <property type="entry name" value="PROTEIN RHSA-RELATED"/>
    <property type="match status" value="1"/>
</dbReference>
<gene>
    <name evidence="7" type="ORF">C0Z19_19590</name>
</gene>
<dbReference type="Pfam" id="PF04717">
    <property type="entry name" value="Phage_base_V"/>
    <property type="match status" value="1"/>
</dbReference>
<dbReference type="GO" id="GO:0005576">
    <property type="term" value="C:extracellular region"/>
    <property type="evidence" value="ECO:0007669"/>
    <property type="project" value="UniProtKB-SubCell"/>
</dbReference>
<name>A0A2N7VTT4_9BURK</name>
<dbReference type="RefSeq" id="WP_102611496.1">
    <property type="nucleotide sequence ID" value="NZ_PNYB01000018.1"/>
</dbReference>
<dbReference type="InterPro" id="IPR017847">
    <property type="entry name" value="T6SS_RhsGE_Vgr_subset"/>
</dbReference>
<dbReference type="Pfam" id="PF10106">
    <property type="entry name" value="DUF2345"/>
    <property type="match status" value="1"/>
</dbReference>
<organism evidence="7 8">
    <name type="scientific">Trinickia soli</name>
    <dbReference type="NCBI Taxonomy" id="380675"/>
    <lineage>
        <taxon>Bacteria</taxon>
        <taxon>Pseudomonadati</taxon>
        <taxon>Pseudomonadota</taxon>
        <taxon>Betaproteobacteria</taxon>
        <taxon>Burkholderiales</taxon>
        <taxon>Burkholderiaceae</taxon>
        <taxon>Trinickia</taxon>
    </lineage>
</organism>
<feature type="domain" description="Gp5/Type VI secretion system Vgr protein OB-fold" evidence="4">
    <location>
        <begin position="402"/>
        <end position="468"/>
    </location>
</feature>
<dbReference type="SUPFAM" id="SSF69279">
    <property type="entry name" value="Phage tail proteins"/>
    <property type="match status" value="2"/>
</dbReference>
<dbReference type="Gene3D" id="2.40.50.230">
    <property type="entry name" value="Gp5 N-terminal domain"/>
    <property type="match status" value="1"/>
</dbReference>
<evidence type="ECO:0000259" key="6">
    <source>
        <dbReference type="Pfam" id="PF13296"/>
    </source>
</evidence>
<evidence type="ECO:0000259" key="4">
    <source>
        <dbReference type="Pfam" id="PF04717"/>
    </source>
</evidence>
<dbReference type="InterPro" id="IPR018769">
    <property type="entry name" value="VgrG2_DUF2345"/>
</dbReference>
<dbReference type="NCBIfam" id="TIGR01646">
    <property type="entry name" value="vgr_GE"/>
    <property type="match status" value="1"/>
</dbReference>
<dbReference type="PANTHER" id="PTHR32305">
    <property type="match status" value="1"/>
</dbReference>
<keyword evidence="3" id="KW-0964">Secreted</keyword>
<evidence type="ECO:0000256" key="1">
    <source>
        <dbReference type="ARBA" id="ARBA00004613"/>
    </source>
</evidence>
<accession>A0A2N7VTT4</accession>
<evidence type="ECO:0000313" key="8">
    <source>
        <dbReference type="Proteomes" id="UP000235347"/>
    </source>
</evidence>
<comment type="similarity">
    <text evidence="2">Belongs to the VgrG protein family.</text>
</comment>
<proteinExistence type="inferred from homology"/>
<evidence type="ECO:0000259" key="5">
    <source>
        <dbReference type="Pfam" id="PF10106"/>
    </source>
</evidence>
<evidence type="ECO:0000313" key="7">
    <source>
        <dbReference type="EMBL" id="PMS20561.1"/>
    </source>
</evidence>
<reference evidence="7 8" key="1">
    <citation type="submission" date="2018-01" db="EMBL/GenBank/DDBJ databases">
        <title>Whole genome analyses suggest that Burkholderia sensu lato contains two further novel genera in the rhizoxinica-symbiotica group Mycetohabitans gen. nov., and Trinickia gen. nov.: implications for the evolution of diazotrophy and nodulation in the Burkholderiaceae.</title>
        <authorList>
            <person name="Estrada-de los Santos P."/>
            <person name="Palmer M."/>
            <person name="Chavez-Ramirez B."/>
            <person name="Beukes C."/>
            <person name="Steenkamp E.T."/>
            <person name="Hirsch A.M."/>
            <person name="Manyaka P."/>
            <person name="Maluk M."/>
            <person name="Lafos M."/>
            <person name="Crook M."/>
            <person name="Gross E."/>
            <person name="Simon M.F."/>
            <person name="Bueno dos Reis Junior F."/>
            <person name="Poole P.S."/>
            <person name="Venter S.N."/>
            <person name="James E.K."/>
        </authorList>
    </citation>
    <scope>NUCLEOTIDE SEQUENCE [LARGE SCALE GENOMIC DNA]</scope>
    <source>
        <strain evidence="7 8">GP25-8</strain>
    </source>
</reference>
<dbReference type="NCBIfam" id="TIGR03361">
    <property type="entry name" value="VI_Rhs_Vgr"/>
    <property type="match status" value="1"/>
</dbReference>
<dbReference type="EMBL" id="PNYB01000018">
    <property type="protein sequence ID" value="PMS20561.1"/>
    <property type="molecule type" value="Genomic_DNA"/>
</dbReference>
<dbReference type="Proteomes" id="UP000235347">
    <property type="component" value="Unassembled WGS sequence"/>
</dbReference>
<protein>
    <submittedName>
        <fullName evidence="7">Type VI secretion system tip protein VgrG</fullName>
    </submittedName>
</protein>
<dbReference type="InterPro" id="IPR037026">
    <property type="entry name" value="Vgr_OB-fold_dom_sf"/>
</dbReference>
<dbReference type="InterPro" id="IPR006531">
    <property type="entry name" value="Gp5/Vgr_OB"/>
</dbReference>
<comment type="subcellular location">
    <subcellularLocation>
        <location evidence="1">Secreted</location>
    </subcellularLocation>
</comment>
<comment type="caution">
    <text evidence="7">The sequence shown here is derived from an EMBL/GenBank/DDBJ whole genome shotgun (WGS) entry which is preliminary data.</text>
</comment>
<dbReference type="InterPro" id="IPR006533">
    <property type="entry name" value="T6SS_Vgr_RhsGE"/>
</dbReference>
<dbReference type="Pfam" id="PF13296">
    <property type="entry name" value="T6SS_Vgr"/>
    <property type="match status" value="1"/>
</dbReference>
<dbReference type="AlphaFoldDB" id="A0A2N7VTT4"/>
<keyword evidence="8" id="KW-1185">Reference proteome</keyword>
<feature type="domain" description="Putative type VI secretion system Rhs element associated Vgr" evidence="6">
    <location>
        <begin position="492"/>
        <end position="600"/>
    </location>
</feature>
<dbReference type="SUPFAM" id="SSF69255">
    <property type="entry name" value="gp5 N-terminal domain-like"/>
    <property type="match status" value="1"/>
</dbReference>
<evidence type="ECO:0000256" key="2">
    <source>
        <dbReference type="ARBA" id="ARBA00005558"/>
    </source>
</evidence>
<sequence>MSKAPDFFKLLNAPRHIDAQTPLSGRSKLLLVAFDCTEGLSLIDEMQASFVSQDPTIELKRMIGQPVTVFLQQDNALSSSQQRYFHGYITAFSHVNNDGGLARYEAEIRPWLWRLTRRQDIRIFQEQSVEAILSRVFHEFGSLASFEFRLSKATANRSYCTQYRETDLAFVLRLMQEEGLFFYFEHTKGSHKLIITDTSTSAKPIDGFSPQIPYSQDERLDNIDVISSFRSFRQMSSGSVSLKTADYKVPHALREAGLDIENDQGDVPSYDIYDYPGAHAYPDEDRGQELAGFRAEAIAATAKLFFGETTSRKLMPRRYFQLENHYDHEDAEPEDRQFMLIKIRHSARNNYQTGDGAATYSATFTCIRKKIPYRPAQTIARPVISGVQTAFVTGPAGQEIYTDELGRVKVHFHWDRLGKQDHTSSCWLRTIHPWAGRGYGMLHIPRIGDEVAVIFVDGSPDRPIIMGSVSNTINSVQWKLPDNQALSGLRSRELAGVQENRVVADDTNGKLQVQVSSDYAQSRLVVGYNTRITGHAGRGQARGTGWELATDAWGVLRANKGMLVTTEARAGAAAAVKDMCETVQRLAQAREQHDTLASAAVKAQAQDGQDQPAVTDALKRQNDEIGGQAGGDFPELSKPHLVLASPAGIQATTAGSAHLASGEHTAITTGGHLSVSTGSSLLASAKNAIRFFAYKLGIRMVSYAGDIDIKALQKNLNLLAKLDITQTAESITIRATKQLMLNGGDSYISLNRGQITVGSGKFEVNAQVSTMPSKTMGVNAIGQPDVQLHDQTFRILSPTGTPLPGVDYQVSAPSGGHVFRTGDQGRSPTLNTAQQEAAQFELHWDEFAAPSTRSGA</sequence>